<comment type="caution">
    <text evidence="1">The sequence shown here is derived from an EMBL/GenBank/DDBJ whole genome shotgun (WGS) entry which is preliminary data.</text>
</comment>
<dbReference type="EMBL" id="ADHJ01000001">
    <property type="protein sequence ID" value="EFU43855.1"/>
    <property type="molecule type" value="Genomic_DNA"/>
</dbReference>
<gene>
    <name evidence="1" type="ORF">PVOR_01550</name>
</gene>
<keyword evidence="2" id="KW-1185">Reference proteome</keyword>
<evidence type="ECO:0000313" key="1">
    <source>
        <dbReference type="EMBL" id="EFU43855.1"/>
    </source>
</evidence>
<accession>A0A2R9T2F4</accession>
<organism evidence="1 2">
    <name type="scientific">Paenibacillus vortex V453</name>
    <dbReference type="NCBI Taxonomy" id="715225"/>
    <lineage>
        <taxon>Bacteria</taxon>
        <taxon>Bacillati</taxon>
        <taxon>Bacillota</taxon>
        <taxon>Bacilli</taxon>
        <taxon>Bacillales</taxon>
        <taxon>Paenibacillaceae</taxon>
        <taxon>Paenibacillus</taxon>
    </lineage>
</organism>
<sequence>MKIKQMQFVETLYMCKKQSQISDTILLWDISAGTQDYIFFFLEQEQEQEEKEQT</sequence>
<reference evidence="1 2" key="1">
    <citation type="journal article" date="2010" name="BMC Genomics">
        <title>Genome sequence of the pattern forming Paenibacillus vortex bacterium reveals potential for thriving in complex environments.</title>
        <authorList>
            <person name="Sirota-Madi A."/>
            <person name="Olender T."/>
            <person name="Helman Y."/>
            <person name="Ingham C."/>
            <person name="Brainis I."/>
            <person name="Roth D."/>
            <person name="Hagi E."/>
            <person name="Brodsky L."/>
            <person name="Leshkowitz D."/>
            <person name="Galatenko V."/>
            <person name="Nikolaev V."/>
            <person name="Mugasimangalam R.C."/>
            <person name="Bransburg-Zabary S."/>
            <person name="Gutnick D.L."/>
            <person name="Lancet D."/>
            <person name="Ben-Jacob E."/>
        </authorList>
    </citation>
    <scope>NUCLEOTIDE SEQUENCE [LARGE SCALE GENOMIC DNA]</scope>
    <source>
        <strain evidence="1 2">V453</strain>
    </source>
</reference>
<proteinExistence type="predicted"/>
<name>A0A2R9T2F4_9BACL</name>
<dbReference type="Proteomes" id="UP000003094">
    <property type="component" value="Unassembled WGS sequence"/>
</dbReference>
<dbReference type="AlphaFoldDB" id="A0A2R9T2F4"/>
<evidence type="ECO:0000313" key="2">
    <source>
        <dbReference type="Proteomes" id="UP000003094"/>
    </source>
</evidence>
<protein>
    <submittedName>
        <fullName evidence="1">Uncharacterized protein</fullName>
    </submittedName>
</protein>
<dbReference type="KEGG" id="pvo:PVOR_01550"/>